<dbReference type="AlphaFoldDB" id="A0A0F6QZQ9"/>
<proteinExistence type="predicted"/>
<sequence length="142" mass="15655">MPNPVTISRIAHIMSNLGITLEMSQSHLGYAVANIEGINFSFGVLHNSMFIRGDKPLNPELEKFSPQAYLTANTLNSHLATVRVSIVEHEDISLIRIDKEAVIAAGLSDEQLLGLLSYSVTAIVQGFQYWNDLLPQFQQATS</sequence>
<evidence type="ECO:0000313" key="3">
    <source>
        <dbReference type="Proteomes" id="UP000033457"/>
    </source>
</evidence>
<evidence type="ECO:0000313" key="1">
    <source>
        <dbReference type="EMBL" id="AKE41312.1"/>
    </source>
</evidence>
<dbReference type="Proteomes" id="UP000271380">
    <property type="component" value="Chromosome"/>
</dbReference>
<dbReference type="EMBL" id="LR134377">
    <property type="protein sequence ID" value="VEH08588.1"/>
    <property type="molecule type" value="Genomic_DNA"/>
</dbReference>
<name>A0A0F6QZQ9_9CORY</name>
<reference evidence="2 4" key="2">
    <citation type="submission" date="2018-12" db="EMBL/GenBank/DDBJ databases">
        <authorList>
            <consortium name="Pathogen Informatics"/>
        </authorList>
    </citation>
    <scope>NUCLEOTIDE SEQUENCE [LARGE SCALE GENOMIC DNA]</scope>
    <source>
        <strain evidence="2 4">NCTC949</strain>
    </source>
</reference>
<dbReference type="Proteomes" id="UP000033457">
    <property type="component" value="Chromosome"/>
</dbReference>
<gene>
    <name evidence="2" type="ORF">NCTC949_01703</name>
    <name evidence="1" type="ORF">UL82_05685</name>
</gene>
<organism evidence="1 3">
    <name type="scientific">Corynebacterium kutscheri</name>
    <dbReference type="NCBI Taxonomy" id="35755"/>
    <lineage>
        <taxon>Bacteria</taxon>
        <taxon>Bacillati</taxon>
        <taxon>Actinomycetota</taxon>
        <taxon>Actinomycetes</taxon>
        <taxon>Mycobacteriales</taxon>
        <taxon>Corynebacteriaceae</taxon>
        <taxon>Corynebacterium</taxon>
    </lineage>
</organism>
<protein>
    <recommendedName>
        <fullName evidence="5">Bacterial sensory transduction regulator</fullName>
    </recommendedName>
</protein>
<evidence type="ECO:0000313" key="2">
    <source>
        <dbReference type="EMBL" id="VEH08588.1"/>
    </source>
</evidence>
<evidence type="ECO:0000313" key="4">
    <source>
        <dbReference type="Proteomes" id="UP000271380"/>
    </source>
</evidence>
<dbReference type="RefSeq" id="WP_046439536.1">
    <property type="nucleotide sequence ID" value="NZ_CP011312.1"/>
</dbReference>
<evidence type="ECO:0008006" key="5">
    <source>
        <dbReference type="Google" id="ProtNLM"/>
    </source>
</evidence>
<accession>A0A0F6QZQ9</accession>
<keyword evidence="3" id="KW-1185">Reference proteome</keyword>
<dbReference type="KEGG" id="cku:UL82_05685"/>
<dbReference type="EMBL" id="CP011312">
    <property type="protein sequence ID" value="AKE41312.1"/>
    <property type="molecule type" value="Genomic_DNA"/>
</dbReference>
<reference evidence="1 3" key="1">
    <citation type="journal article" date="2015" name="Genome Announc.">
        <title>Complete Genome Sequence of Corynebacterium kutscheri DSM 20755, a Corynebacterial Type Strain with Remarkably Low G+C Content of Chromosomal DNA.</title>
        <authorList>
            <person name="Ruckert C."/>
            <person name="Albersmeier A."/>
            <person name="Winkler A."/>
            <person name="Tauch A."/>
        </authorList>
    </citation>
    <scope>NUCLEOTIDE SEQUENCE [LARGE SCALE GENOMIC DNA]</scope>
    <source>
        <strain evidence="1 3">DSM 20755</strain>
    </source>
</reference>
<dbReference type="HOGENOM" id="CLU_136079_0_0_11"/>
<dbReference type="STRING" id="35755.UL82_05685"/>